<protein>
    <submittedName>
        <fullName evidence="2">MxaK protein</fullName>
    </submittedName>
</protein>
<dbReference type="EMBL" id="LUUK01000183">
    <property type="protein sequence ID" value="OAI16707.1"/>
    <property type="molecule type" value="Genomic_DNA"/>
</dbReference>
<dbReference type="STRING" id="702114.A1355_09345"/>
<dbReference type="RefSeq" id="WP_064030119.1">
    <property type="nucleotide sequence ID" value="NZ_LUUK01000183.1"/>
</dbReference>
<organism evidence="2 3">
    <name type="scientific">Methylomonas koyamae</name>
    <dbReference type="NCBI Taxonomy" id="702114"/>
    <lineage>
        <taxon>Bacteria</taxon>
        <taxon>Pseudomonadati</taxon>
        <taxon>Pseudomonadota</taxon>
        <taxon>Gammaproteobacteria</taxon>
        <taxon>Methylococcales</taxon>
        <taxon>Methylococcaceae</taxon>
        <taxon>Methylomonas</taxon>
    </lineage>
</organism>
<reference evidence="3" key="1">
    <citation type="submission" date="2016-03" db="EMBL/GenBank/DDBJ databases">
        <authorList>
            <person name="Heylen K."/>
            <person name="De Vos P."/>
            <person name="Vekeman B."/>
        </authorList>
    </citation>
    <scope>NUCLEOTIDE SEQUENCE [LARGE SCALE GENOMIC DNA]</scope>
    <source>
        <strain evidence="3">R-45383</strain>
    </source>
</reference>
<gene>
    <name evidence="2" type="ORF">A1355_09345</name>
</gene>
<evidence type="ECO:0000313" key="3">
    <source>
        <dbReference type="Proteomes" id="UP000077628"/>
    </source>
</evidence>
<sequence>MRGLTHGLLWAGLLTALLVGLVQGARLYRLAGQNQLIEQLLAGRDVEVEDLADAPPSLRMARAVYLRKAGRYDDALATLNVLLRQAPPALQAQARYNLGNLYMAQAQEKLHAGNINDATPLVGLAKQAYRDALIAEPGYWDAKYNLEVAMRLLPEMDRVNSGHEPDDGREKTQLWTTLPGFPRGLP</sequence>
<accession>A0A177NFB8</accession>
<comment type="caution">
    <text evidence="2">The sequence shown here is derived from an EMBL/GenBank/DDBJ whole genome shotgun (WGS) entry which is preliminary data.</text>
</comment>
<feature type="region of interest" description="Disordered" evidence="1">
    <location>
        <begin position="159"/>
        <end position="186"/>
    </location>
</feature>
<evidence type="ECO:0000313" key="2">
    <source>
        <dbReference type="EMBL" id="OAI16707.1"/>
    </source>
</evidence>
<keyword evidence="3" id="KW-1185">Reference proteome</keyword>
<dbReference type="InterPro" id="IPR011990">
    <property type="entry name" value="TPR-like_helical_dom_sf"/>
</dbReference>
<name>A0A177NFB8_9GAMM</name>
<feature type="compositionally biased region" description="Basic and acidic residues" evidence="1">
    <location>
        <begin position="159"/>
        <end position="172"/>
    </location>
</feature>
<proteinExistence type="predicted"/>
<dbReference type="Gene3D" id="1.25.40.10">
    <property type="entry name" value="Tetratricopeptide repeat domain"/>
    <property type="match status" value="1"/>
</dbReference>
<dbReference type="SUPFAM" id="SSF48452">
    <property type="entry name" value="TPR-like"/>
    <property type="match status" value="1"/>
</dbReference>
<dbReference type="AlphaFoldDB" id="A0A177NFB8"/>
<dbReference type="Proteomes" id="UP000077628">
    <property type="component" value="Unassembled WGS sequence"/>
</dbReference>
<evidence type="ECO:0000256" key="1">
    <source>
        <dbReference type="SAM" id="MobiDB-lite"/>
    </source>
</evidence>